<dbReference type="EMBL" id="JAAMOX010000001">
    <property type="protein sequence ID" value="NIH52266.1"/>
    <property type="molecule type" value="Genomic_DNA"/>
</dbReference>
<feature type="region of interest" description="Disordered" evidence="5">
    <location>
        <begin position="416"/>
        <end position="453"/>
    </location>
</feature>
<evidence type="ECO:0000313" key="6">
    <source>
        <dbReference type="EMBL" id="NIH52266.1"/>
    </source>
</evidence>
<evidence type="ECO:0000256" key="1">
    <source>
        <dbReference type="ARBA" id="ARBA00003416"/>
    </source>
</evidence>
<evidence type="ECO:0000256" key="4">
    <source>
        <dbReference type="ARBA" id="ARBA00023172"/>
    </source>
</evidence>
<evidence type="ECO:0000256" key="3">
    <source>
        <dbReference type="ARBA" id="ARBA00023054"/>
    </source>
</evidence>
<dbReference type="Proteomes" id="UP000541033">
    <property type="component" value="Unassembled WGS sequence"/>
</dbReference>
<dbReference type="PANTHER" id="PTHR30563">
    <property type="entry name" value="DNA RECOMBINATION PROTEIN RMUC"/>
    <property type="match status" value="1"/>
</dbReference>
<organism evidence="6 7">
    <name type="scientific">Lysinibacter cavernae</name>
    <dbReference type="NCBI Taxonomy" id="1640652"/>
    <lineage>
        <taxon>Bacteria</taxon>
        <taxon>Bacillati</taxon>
        <taxon>Actinomycetota</taxon>
        <taxon>Actinomycetes</taxon>
        <taxon>Micrococcales</taxon>
        <taxon>Microbacteriaceae</taxon>
        <taxon>Lysinibacter</taxon>
    </lineage>
</organism>
<dbReference type="GO" id="GO:0006310">
    <property type="term" value="P:DNA recombination"/>
    <property type="evidence" value="ECO:0007669"/>
    <property type="project" value="UniProtKB-KW"/>
</dbReference>
<dbReference type="PANTHER" id="PTHR30563:SF0">
    <property type="entry name" value="DNA RECOMBINATION PROTEIN RMUC"/>
    <property type="match status" value="1"/>
</dbReference>
<comment type="function">
    <text evidence="1">Involved in DNA recombination.</text>
</comment>
<dbReference type="RefSeq" id="WP_167146571.1">
    <property type="nucleotide sequence ID" value="NZ_JAAMOX010000001.1"/>
</dbReference>
<keyword evidence="7" id="KW-1185">Reference proteome</keyword>
<comment type="similarity">
    <text evidence="2">Belongs to the RmuC family.</text>
</comment>
<protein>
    <submittedName>
        <fullName evidence="6">DNA recombination protein RmuC</fullName>
    </submittedName>
</protein>
<reference evidence="6 7" key="1">
    <citation type="submission" date="2020-02" db="EMBL/GenBank/DDBJ databases">
        <title>Sequencing the genomes of 1000 actinobacteria strains.</title>
        <authorList>
            <person name="Klenk H.-P."/>
        </authorList>
    </citation>
    <scope>NUCLEOTIDE SEQUENCE [LARGE SCALE GENOMIC DNA]</scope>
    <source>
        <strain evidence="6 7">DSM 27960</strain>
    </source>
</reference>
<comment type="caution">
    <text evidence="6">The sequence shown here is derived from an EMBL/GenBank/DDBJ whole genome shotgun (WGS) entry which is preliminary data.</text>
</comment>
<gene>
    <name evidence="6" type="ORF">FHX76_000134</name>
</gene>
<dbReference type="Pfam" id="PF02646">
    <property type="entry name" value="RmuC"/>
    <property type="match status" value="1"/>
</dbReference>
<dbReference type="AlphaFoldDB" id="A0A7X5TRJ6"/>
<proteinExistence type="inferred from homology"/>
<accession>A0A7X5TRJ6</accession>
<evidence type="ECO:0000256" key="2">
    <source>
        <dbReference type="ARBA" id="ARBA00009840"/>
    </source>
</evidence>
<keyword evidence="3" id="KW-0175">Coiled coil</keyword>
<sequence length="453" mass="49211">MDQLTLFLIGLLVGIALTVAAAAAWRFALRRGSGNTTAADGSAASPGLTTVPTEHFIEVSKRAVAAEAQAAELRAQVHQLLDHQQHITERERLAMADESRVLQTLAPVRETLRTMHEKVAQLERERAGQYSALAQQMNQAQINGDQLRATTESLASALRNNSIRGVWGETQLRNVVEAAGLTQRVDFDVQTSIRSDAGTGRPDMTVRLPGGKSIAVDAKVPYNAYIEASSIPATATGDEAARRTALLAQHVKAVRGHIDALAAKSYWSGLDASPEFVIAFIPNESLLAAALEADPALLDYSFSKRVALASPVNLWAVLKTVAYTWQQDVLTDDAKRLFDLGKELYQRLSVLSEHSDKLRKAIESTVNSYNQFASSLETRVLVTARKLDALDESKVIGTPSLVDTVPRHLTATEFSAEPGLAHPERLATSRSAEQEEWLTTRLAAPEPTDPPQI</sequence>
<evidence type="ECO:0000313" key="7">
    <source>
        <dbReference type="Proteomes" id="UP000541033"/>
    </source>
</evidence>
<name>A0A7X5TRJ6_9MICO</name>
<evidence type="ECO:0000256" key="5">
    <source>
        <dbReference type="SAM" id="MobiDB-lite"/>
    </source>
</evidence>
<keyword evidence="4" id="KW-0233">DNA recombination</keyword>
<dbReference type="InterPro" id="IPR003798">
    <property type="entry name" value="DNA_recombination_RmuC"/>
</dbReference>